<proteinExistence type="predicted"/>
<organism evidence="1">
    <name type="scientific">Trypanosoma congolense (strain IL3000)</name>
    <dbReference type="NCBI Taxonomy" id="1068625"/>
    <lineage>
        <taxon>Eukaryota</taxon>
        <taxon>Discoba</taxon>
        <taxon>Euglenozoa</taxon>
        <taxon>Kinetoplastea</taxon>
        <taxon>Metakinetoplastina</taxon>
        <taxon>Trypanosomatida</taxon>
        <taxon>Trypanosomatidae</taxon>
        <taxon>Trypanosoma</taxon>
        <taxon>Nannomonas</taxon>
    </lineage>
</organism>
<dbReference type="VEuPathDB" id="TriTrypDB:TcIL3000_9_2310"/>
<protein>
    <submittedName>
        <fullName evidence="1">Uncharacterized protein TCIL3000_9_2310</fullName>
    </submittedName>
</protein>
<accession>G0UTX0</accession>
<sequence length="320" mass="36725">MWVRPLPEALLNSDSSISSCLSAVKADKVCLPNDERLNFFVKMVKATFTAMRFEQRPYIGSVCSKRLQDRMEWDYPEEYALFVNNMFNRSWDRFLESRADIVCYPHNEGSQNSNTKWLMAHGSLRCRLLSEELECIVEGDELLGRMIRNKCVGDLEDTCRCILMEVFFSIVVSDTTYSGYMRQNREKQYHLGGLSLWEPIIYRLWVRQVAGGGVRLRDMERPSQQLGFHIRLRCRWTELLGNNLLAKCVAGSVLRVLLNVERPEMSPLAGVSGRQTKSELIVQLHKPSGKLVVVLAGTKLWGWRPSHTMANFIAEAHGET</sequence>
<reference evidence="1" key="1">
    <citation type="journal article" date="2012" name="Proc. Natl. Acad. Sci. U.S.A.">
        <title>Antigenic diversity is generated by distinct evolutionary mechanisms in African trypanosome species.</title>
        <authorList>
            <person name="Jackson A.P."/>
            <person name="Berry A."/>
            <person name="Aslett M."/>
            <person name="Allison H.C."/>
            <person name="Burton P."/>
            <person name="Vavrova-Anderson J."/>
            <person name="Brown R."/>
            <person name="Browne H."/>
            <person name="Corton N."/>
            <person name="Hauser H."/>
            <person name="Gamble J."/>
            <person name="Gilderthorp R."/>
            <person name="Marcello L."/>
            <person name="McQuillan J."/>
            <person name="Otto T.D."/>
            <person name="Quail M.A."/>
            <person name="Sanders M.J."/>
            <person name="van Tonder A."/>
            <person name="Ginger M.L."/>
            <person name="Field M.C."/>
            <person name="Barry J.D."/>
            <person name="Hertz-Fowler C."/>
            <person name="Berriman M."/>
        </authorList>
    </citation>
    <scope>NUCLEOTIDE SEQUENCE</scope>
    <source>
        <strain evidence="1">IL3000</strain>
    </source>
</reference>
<name>G0UTX0_TRYCI</name>
<dbReference type="EMBL" id="HE575322">
    <property type="protein sequence ID" value="CCC92834.1"/>
    <property type="molecule type" value="Genomic_DNA"/>
</dbReference>
<gene>
    <name evidence="1" type="ORF">TCIL3000_9_2310</name>
</gene>
<evidence type="ECO:0000313" key="1">
    <source>
        <dbReference type="EMBL" id="CCC92834.1"/>
    </source>
</evidence>
<dbReference type="AlphaFoldDB" id="G0UTX0"/>